<dbReference type="RefSeq" id="WP_101521571.1">
    <property type="nucleotide sequence ID" value="NZ_PKLZ01000008.1"/>
</dbReference>
<feature type="transmembrane region" description="Helical" evidence="2">
    <location>
        <begin position="453"/>
        <end position="473"/>
    </location>
</feature>
<comment type="caution">
    <text evidence="3">The sequence shown here is derived from an EMBL/GenBank/DDBJ whole genome shotgun (WGS) entry which is preliminary data.</text>
</comment>
<dbReference type="EMBL" id="PKLZ01000008">
    <property type="protein sequence ID" value="PLW82319.1"/>
    <property type="molecule type" value="Genomic_DNA"/>
</dbReference>
<feature type="transmembrane region" description="Helical" evidence="2">
    <location>
        <begin position="138"/>
        <end position="160"/>
    </location>
</feature>
<feature type="compositionally biased region" description="Polar residues" evidence="1">
    <location>
        <begin position="79"/>
        <end position="105"/>
    </location>
</feature>
<name>A0A2N5Y1S4_9GAMM</name>
<keyword evidence="2" id="KW-0472">Membrane</keyword>
<dbReference type="Proteomes" id="UP000234845">
    <property type="component" value="Unassembled WGS sequence"/>
</dbReference>
<evidence type="ECO:0000256" key="1">
    <source>
        <dbReference type="SAM" id="MobiDB-lite"/>
    </source>
</evidence>
<evidence type="ECO:0000256" key="2">
    <source>
        <dbReference type="SAM" id="Phobius"/>
    </source>
</evidence>
<keyword evidence="2" id="KW-0812">Transmembrane</keyword>
<feature type="transmembrane region" description="Helical" evidence="2">
    <location>
        <begin position="608"/>
        <end position="627"/>
    </location>
</feature>
<keyword evidence="2" id="KW-1133">Transmembrane helix</keyword>
<dbReference type="AlphaFoldDB" id="A0A2N5Y1S4"/>
<feature type="region of interest" description="Disordered" evidence="1">
    <location>
        <begin position="78"/>
        <end position="123"/>
    </location>
</feature>
<proteinExistence type="predicted"/>
<gene>
    <name evidence="3" type="ORF">CWI75_11145</name>
</gene>
<evidence type="ECO:0000313" key="4">
    <source>
        <dbReference type="Proteomes" id="UP000234845"/>
    </source>
</evidence>
<organism evidence="3 4">
    <name type="scientific">Kineobactrum sediminis</name>
    <dbReference type="NCBI Taxonomy" id="1905677"/>
    <lineage>
        <taxon>Bacteria</taxon>
        <taxon>Pseudomonadati</taxon>
        <taxon>Pseudomonadota</taxon>
        <taxon>Gammaproteobacteria</taxon>
        <taxon>Cellvibrionales</taxon>
        <taxon>Halieaceae</taxon>
        <taxon>Kineobactrum</taxon>
    </lineage>
</organism>
<evidence type="ECO:0000313" key="3">
    <source>
        <dbReference type="EMBL" id="PLW82319.1"/>
    </source>
</evidence>
<reference evidence="4" key="1">
    <citation type="submission" date="2017-11" db="EMBL/GenBank/DDBJ databases">
        <title>The draft genome sequence of Chromatocurvus sp. F02.</title>
        <authorList>
            <person name="Du Z.-J."/>
            <person name="Chang Y.-Q."/>
        </authorList>
    </citation>
    <scope>NUCLEOTIDE SEQUENCE [LARGE SCALE GENOMIC DNA]</scope>
    <source>
        <strain evidence="4">F02</strain>
    </source>
</reference>
<dbReference type="OrthoDB" id="5736790at2"/>
<keyword evidence="4" id="KW-1185">Reference proteome</keyword>
<accession>A0A2N5Y1S4</accession>
<protein>
    <submittedName>
        <fullName evidence="3">Uncharacterized protein</fullName>
    </submittedName>
</protein>
<sequence>MQRFNLTFSGEILPGKAPAVVKARFGRLFGIGDPDRVEQFFSGKEIILRRNLDPREAAEFYARLRGLGALPALAKVAPKTTSPSEDSVSIPDNLSDTTATKSPYHNSRRAPNPYALRPFHDRHAPRRREAQALHLRRLGVITAAVALAGLFVLAVSSAILPPPAPPPQVIAGTSHDTGELVLATDQLLLRHDRSGTERDVTSLQEMGLSGIITALAYNTPDEVLLLVAQPSAATTLYRCSFSNRECQPVFGETATPEARAFARVTASGNLILADPTNNLLTLHSPEGRLLASAERQLPSQPVLRVEAGLLLINGIDAPSISVLRYEPEAFAEQLDEILLLPADAVRSGLSRTLDFSWVGDQWWVSMENPETGATGLFRYDSLWNLVAVARLPDGHYPQKLLGWKQKLLILDPEQTQVLRFNAQGQAEVPLQVNHLQNLLADYQEEQVARSVRGHLLLVALLMIALLGLGFAGWQRLRLRVCQSLHYRNAPLLGRHAKDIQWLPGAGESGLRLRHILQKLRVLPGHIGVLGQQLILVDHRGIYHTGTGKQLRWHPLFLMIDDVVLYTGPTALPEFDTRSWPLLTAALAEADRVDTATILVSLVAARHPLAVAGSIVLIIAVTVILTLAA</sequence>